<dbReference type="OrthoDB" id="5450760at2"/>
<dbReference type="EMBL" id="FWEV01000190">
    <property type="protein sequence ID" value="SLM31098.1"/>
    <property type="molecule type" value="Genomic_DNA"/>
</dbReference>
<organism evidence="1 2">
    <name type="scientific">Desulfamplus magnetovallimortis</name>
    <dbReference type="NCBI Taxonomy" id="1246637"/>
    <lineage>
        <taxon>Bacteria</taxon>
        <taxon>Pseudomonadati</taxon>
        <taxon>Thermodesulfobacteriota</taxon>
        <taxon>Desulfobacteria</taxon>
        <taxon>Desulfobacterales</taxon>
        <taxon>Desulfobacteraceae</taxon>
        <taxon>Desulfamplus</taxon>
    </lineage>
</organism>
<evidence type="ECO:0000313" key="2">
    <source>
        <dbReference type="Proteomes" id="UP000191931"/>
    </source>
</evidence>
<dbReference type="InterPro" id="IPR029063">
    <property type="entry name" value="SAM-dependent_MTases_sf"/>
</dbReference>
<dbReference type="STRING" id="1246637.MTBBW1_270001"/>
<dbReference type="SUPFAM" id="SSF53335">
    <property type="entry name" value="S-adenosyl-L-methionine-dependent methyltransferases"/>
    <property type="match status" value="1"/>
</dbReference>
<reference evidence="1 2" key="1">
    <citation type="submission" date="2017-03" db="EMBL/GenBank/DDBJ databases">
        <authorList>
            <person name="Afonso C.L."/>
            <person name="Miller P.J."/>
            <person name="Scott M.A."/>
            <person name="Spackman E."/>
            <person name="Goraichik I."/>
            <person name="Dimitrov K.M."/>
            <person name="Suarez D.L."/>
            <person name="Swayne D.E."/>
        </authorList>
    </citation>
    <scope>NUCLEOTIDE SEQUENCE [LARGE SCALE GENOMIC DNA]</scope>
    <source>
        <strain evidence="1">PRJEB14757</strain>
    </source>
</reference>
<dbReference type="GO" id="GO:0008168">
    <property type="term" value="F:methyltransferase activity"/>
    <property type="evidence" value="ECO:0007669"/>
    <property type="project" value="UniProtKB-KW"/>
</dbReference>
<keyword evidence="2" id="KW-1185">Reference proteome</keyword>
<name>A0A1W1HFC0_9BACT</name>
<dbReference type="Pfam" id="PF10294">
    <property type="entry name" value="Methyltransf_16"/>
    <property type="match status" value="1"/>
</dbReference>
<dbReference type="Proteomes" id="UP000191931">
    <property type="component" value="Unassembled WGS sequence"/>
</dbReference>
<sequence length="217" mass="24873">MYSIEKFKKNYDVELTTFSLVNQTLEIYVPKTIDRFINPDDIFEGFPLWSKIWEATAVLAFQLSLLKPDPSKRFLEIGAGLGVAGIYASSMGHQVTITEYNEDALNFARANALQNGIDDEMINFLDWNNPFPMGQFDYIIGSEVVFKEVDIMTLLKLFKIYLKPGGKIILAEGMRKSSLEFVRVMETHYDLKLKKQNIKSDNKDIPVVLIEMRAKQV</sequence>
<protein>
    <submittedName>
        <fullName evidence="1">PrmA4</fullName>
        <ecNumber evidence="1">2.1.1.-</ecNumber>
    </submittedName>
</protein>
<dbReference type="AlphaFoldDB" id="A0A1W1HFC0"/>
<proteinExistence type="predicted"/>
<accession>A0A1W1HFC0</accession>
<dbReference type="GO" id="GO:0032259">
    <property type="term" value="P:methylation"/>
    <property type="evidence" value="ECO:0007669"/>
    <property type="project" value="UniProtKB-KW"/>
</dbReference>
<dbReference type="RefSeq" id="WP_080799532.1">
    <property type="nucleotide sequence ID" value="NZ_LT828540.1"/>
</dbReference>
<dbReference type="EC" id="2.1.1.-" evidence="1"/>
<keyword evidence="1" id="KW-0489">Methyltransferase</keyword>
<gene>
    <name evidence="1" type="primary">prmA</name>
    <name evidence="1" type="ORF">MTBBW1_270001</name>
</gene>
<dbReference type="PANTHER" id="PTHR14614">
    <property type="entry name" value="HEPATOCELLULAR CARCINOMA-ASSOCIATED ANTIGEN"/>
    <property type="match status" value="1"/>
</dbReference>
<evidence type="ECO:0000313" key="1">
    <source>
        <dbReference type="EMBL" id="SLM31098.1"/>
    </source>
</evidence>
<dbReference type="Gene3D" id="3.40.50.150">
    <property type="entry name" value="Vaccinia Virus protein VP39"/>
    <property type="match status" value="1"/>
</dbReference>
<dbReference type="CDD" id="cd02440">
    <property type="entry name" value="AdoMet_MTases"/>
    <property type="match status" value="1"/>
</dbReference>
<keyword evidence="1" id="KW-0808">Transferase</keyword>
<dbReference type="InterPro" id="IPR019410">
    <property type="entry name" value="Methyltransf_16"/>
</dbReference>